<evidence type="ECO:0000313" key="2">
    <source>
        <dbReference type="Proteomes" id="UP000236151"/>
    </source>
</evidence>
<dbReference type="AlphaFoldDB" id="A0A2K2FGT6"/>
<sequence length="230" mass="26976">MDNSVSNSIYNSSVTCPVCGSNFEVTKVKIRSCKVVSRDSDFCTYYENINPLLYDVWVCENCGYSSMKDKFEEIGAKSAAIIRKEIKPRWTKRSFSGERTVDGALEAFKLALYNLQVRNAPCSEFAKVCLRIAWLYRFKGDKEKERQFLEFSLKNYYDAYQNERFPLDKLDEFTCIYLIAELNRRLDEYEEALKWFSKLISSPEARKNAKLMNTAREQLQVLREQMGRHE</sequence>
<dbReference type="KEGG" id="cthd:CDO33_08915"/>
<dbReference type="EMBL" id="NIOJ01000014">
    <property type="protein sequence ID" value="PNU00002.1"/>
    <property type="molecule type" value="Genomic_DNA"/>
</dbReference>
<proteinExistence type="predicted"/>
<organism evidence="1 2">
    <name type="scientific">Clostridium thermosuccinogenes</name>
    <dbReference type="NCBI Taxonomy" id="84032"/>
    <lineage>
        <taxon>Bacteria</taxon>
        <taxon>Bacillati</taxon>
        <taxon>Bacillota</taxon>
        <taxon>Clostridia</taxon>
        <taxon>Eubacteriales</taxon>
        <taxon>Clostridiaceae</taxon>
        <taxon>Clostridium</taxon>
    </lineage>
</organism>
<dbReference type="RefSeq" id="WP_103081058.1">
    <property type="nucleotide sequence ID" value="NZ_CP021850.1"/>
</dbReference>
<name>A0A2K2FGT6_9CLOT</name>
<gene>
    <name evidence="1" type="ORF">CDQ84_07215</name>
</gene>
<dbReference type="Proteomes" id="UP000236151">
    <property type="component" value="Unassembled WGS sequence"/>
</dbReference>
<comment type="caution">
    <text evidence="1">The sequence shown here is derived from an EMBL/GenBank/DDBJ whole genome shotgun (WGS) entry which is preliminary data.</text>
</comment>
<dbReference type="SUPFAM" id="SSF48452">
    <property type="entry name" value="TPR-like"/>
    <property type="match status" value="1"/>
</dbReference>
<dbReference type="OrthoDB" id="9780343at2"/>
<protein>
    <recommendedName>
        <fullName evidence="3">DUF2225 domain-containing protein</fullName>
    </recommendedName>
</protein>
<dbReference type="Gene3D" id="1.25.40.10">
    <property type="entry name" value="Tetratricopeptide repeat domain"/>
    <property type="match status" value="1"/>
</dbReference>
<reference evidence="1 2" key="1">
    <citation type="submission" date="2017-06" db="EMBL/GenBank/DDBJ databases">
        <title>Investigating the central metabolism of Clostridium thermosuccinogenes.</title>
        <authorList>
            <person name="Koendjbiharie J.G."/>
            <person name="van Kranenburg R."/>
        </authorList>
    </citation>
    <scope>NUCLEOTIDE SEQUENCE [LARGE SCALE GENOMIC DNA]</scope>
    <source>
        <strain evidence="1 2">DSM 5806</strain>
    </source>
</reference>
<evidence type="ECO:0008006" key="3">
    <source>
        <dbReference type="Google" id="ProtNLM"/>
    </source>
</evidence>
<accession>A0A2K2FGT6</accession>
<dbReference type="Pfam" id="PF09986">
    <property type="entry name" value="DUF2225"/>
    <property type="match status" value="1"/>
</dbReference>
<dbReference type="InterPro" id="IPR011990">
    <property type="entry name" value="TPR-like_helical_dom_sf"/>
</dbReference>
<dbReference type="InterPro" id="IPR018708">
    <property type="entry name" value="DUF2225"/>
</dbReference>
<keyword evidence="2" id="KW-1185">Reference proteome</keyword>
<evidence type="ECO:0000313" key="1">
    <source>
        <dbReference type="EMBL" id="PNU00002.1"/>
    </source>
</evidence>